<proteinExistence type="predicted"/>
<gene>
    <name evidence="1" type="ORF">QAD02_005339</name>
</gene>
<evidence type="ECO:0000313" key="2">
    <source>
        <dbReference type="Proteomes" id="UP001239111"/>
    </source>
</evidence>
<accession>A0ACC2NSH8</accession>
<protein>
    <submittedName>
        <fullName evidence="1">Uncharacterized protein</fullName>
    </submittedName>
</protein>
<keyword evidence="2" id="KW-1185">Reference proteome</keyword>
<dbReference type="EMBL" id="CM056743">
    <property type="protein sequence ID" value="KAJ8674077.1"/>
    <property type="molecule type" value="Genomic_DNA"/>
</dbReference>
<reference evidence="1" key="1">
    <citation type="submission" date="2023-04" db="EMBL/GenBank/DDBJ databases">
        <title>A chromosome-level genome assembly of the parasitoid wasp Eretmocerus hayati.</title>
        <authorList>
            <person name="Zhong Y."/>
            <person name="Liu S."/>
            <person name="Liu Y."/>
        </authorList>
    </citation>
    <scope>NUCLEOTIDE SEQUENCE</scope>
    <source>
        <strain evidence="1">ZJU_SS_LIU_2023</strain>
    </source>
</reference>
<dbReference type="Proteomes" id="UP001239111">
    <property type="component" value="Chromosome 3"/>
</dbReference>
<comment type="caution">
    <text evidence="1">The sequence shown here is derived from an EMBL/GenBank/DDBJ whole genome shotgun (WGS) entry which is preliminary data.</text>
</comment>
<sequence length="278" mass="30492">MGRRRVKIGIIGGSGLEDPANQILKSITEINREDAKNEFGLPSSNLYLGTISGVDVVLLSRHGPGHKVSPTNVNYRANIEALRIAGCTHILASAACGSLSESIDRGQFVIPDSFIDRTIHRKNTFYDGTSEYYSGVCHVPMEPAFDPHMSTVIKQAADKLGISIRKGGTLVVIEGPRFSSKAESNMYRLWGGHLIGMTACPEACLAKEAGMLYALVAMATDYDCWKENECVNANEVVKIFKSNVSKVTKLLVQTVELIGQQNWDQQIDDLHVSIILFY</sequence>
<name>A0ACC2NSH8_9HYME</name>
<evidence type="ECO:0000313" key="1">
    <source>
        <dbReference type="EMBL" id="KAJ8674077.1"/>
    </source>
</evidence>
<organism evidence="1 2">
    <name type="scientific">Eretmocerus hayati</name>
    <dbReference type="NCBI Taxonomy" id="131215"/>
    <lineage>
        <taxon>Eukaryota</taxon>
        <taxon>Metazoa</taxon>
        <taxon>Ecdysozoa</taxon>
        <taxon>Arthropoda</taxon>
        <taxon>Hexapoda</taxon>
        <taxon>Insecta</taxon>
        <taxon>Pterygota</taxon>
        <taxon>Neoptera</taxon>
        <taxon>Endopterygota</taxon>
        <taxon>Hymenoptera</taxon>
        <taxon>Apocrita</taxon>
        <taxon>Proctotrupomorpha</taxon>
        <taxon>Chalcidoidea</taxon>
        <taxon>Aphelinidae</taxon>
        <taxon>Aphelininae</taxon>
        <taxon>Eretmocerus</taxon>
    </lineage>
</organism>